<evidence type="ECO:0008006" key="3">
    <source>
        <dbReference type="Google" id="ProtNLM"/>
    </source>
</evidence>
<dbReference type="InterPro" id="IPR029033">
    <property type="entry name" value="His_PPase_superfam"/>
</dbReference>
<proteinExistence type="predicted"/>
<dbReference type="GO" id="GO:0016791">
    <property type="term" value="F:phosphatase activity"/>
    <property type="evidence" value="ECO:0007669"/>
    <property type="project" value="TreeGrafter"/>
</dbReference>
<organism evidence="1 2">
    <name type="scientific">Apiospora kogelbergensis</name>
    <dbReference type="NCBI Taxonomy" id="1337665"/>
    <lineage>
        <taxon>Eukaryota</taxon>
        <taxon>Fungi</taxon>
        <taxon>Dikarya</taxon>
        <taxon>Ascomycota</taxon>
        <taxon>Pezizomycotina</taxon>
        <taxon>Sordariomycetes</taxon>
        <taxon>Xylariomycetidae</taxon>
        <taxon>Amphisphaeriales</taxon>
        <taxon>Apiosporaceae</taxon>
        <taxon>Apiospora</taxon>
    </lineage>
</organism>
<comment type="caution">
    <text evidence="1">The sequence shown here is derived from an EMBL/GenBank/DDBJ whole genome shotgun (WGS) entry which is preliminary data.</text>
</comment>
<dbReference type="SUPFAM" id="SSF53254">
    <property type="entry name" value="Phosphoglycerate mutase-like"/>
    <property type="match status" value="1"/>
</dbReference>
<keyword evidence="2" id="KW-1185">Reference proteome</keyword>
<dbReference type="Gene3D" id="3.30.428.10">
    <property type="entry name" value="HIT-like"/>
    <property type="match status" value="1"/>
</dbReference>
<dbReference type="Gene3D" id="3.40.50.1240">
    <property type="entry name" value="Phosphoglycerate mutase-like"/>
    <property type="match status" value="1"/>
</dbReference>
<dbReference type="AlphaFoldDB" id="A0AAW0QU69"/>
<gene>
    <name evidence="1" type="ORF">PG999_009910</name>
</gene>
<dbReference type="Proteomes" id="UP001392437">
    <property type="component" value="Unassembled WGS sequence"/>
</dbReference>
<dbReference type="InterPro" id="IPR013078">
    <property type="entry name" value="His_Pase_superF_clade-1"/>
</dbReference>
<dbReference type="Pfam" id="PF00300">
    <property type="entry name" value="His_Phos_1"/>
    <property type="match status" value="1"/>
</dbReference>
<sequence length="713" mass="80674">MGSNYRFSIVPHIFHNYTSGAEDSPISTPTIATRNQLGIIQGCEYDTEPSTVSQSQWQRLEKHVAHLNKDSGSHVSYKVIYVTRHGRSVHNVVMDAVGPEWKEKWAYKDGAKVDELPVLAEAVPLNDGEERLTWADAQLVDKGREQAQKLGAALIQWSKENGMPLPGTVYTSPLTRCLETTNLIYSDAYQQNGLHFQPVVKEKLRERLTNHTCDKRRGRASIDERYPECSFEPDFRNEDTLWKARTNSGTENAEAEAEHIARKKGLLEDIFETDIAQFVSLTTHSYAISALLSVVGSPPVRFKEGAMLAMLVKAEKEPARGIFERLYETELDGMKYEFTKKQDEIAQQISQFWAHSQATGDVKAYLQGDEGHDYAKIDKWVQARTPFTDPPNEKLAKGDTAFIIGNRASFDVAQYLDKPSAAGMSMIHLLALPRDAIYNAVSLNQDNVCLIDDMVALFRSSWNEKEFRSRVLAHQRKAIENAKGDSKNDEGYRLALEHYEELESSIHQIEVKDFKFGLHLFPDQSVSHLHMHIIAATKSMRKYSTSHHDQKTKDALEVRDTIMNGKFQVPTQDTATTVTEAADCTAEITICECSDGCMVITRNGRFEKPGTLDRCMEEYRERRLWSVRLANTTVKMVSVFAQDVMGQEVLEMLKEDHSDKARPYYYTQLVAFQAAELLVRIRAVAAQPGPECWQTDLESTLLEFARIQVTGAI</sequence>
<dbReference type="CDD" id="cd07067">
    <property type="entry name" value="HP_PGM_like"/>
    <property type="match status" value="1"/>
</dbReference>
<accession>A0AAW0QU69</accession>
<protein>
    <recommendedName>
        <fullName evidence="3">Histidine phosphatase superfamily</fullName>
    </recommendedName>
</protein>
<dbReference type="PANTHER" id="PTHR48100">
    <property type="entry name" value="BROAD-SPECIFICITY PHOSPHATASE YOR283W-RELATED"/>
    <property type="match status" value="1"/>
</dbReference>
<dbReference type="InterPro" id="IPR036265">
    <property type="entry name" value="HIT-like_sf"/>
</dbReference>
<dbReference type="GO" id="GO:0005737">
    <property type="term" value="C:cytoplasm"/>
    <property type="evidence" value="ECO:0007669"/>
    <property type="project" value="TreeGrafter"/>
</dbReference>
<reference evidence="1 2" key="1">
    <citation type="submission" date="2023-01" db="EMBL/GenBank/DDBJ databases">
        <title>Analysis of 21 Apiospora genomes using comparative genomics revels a genus with tremendous synthesis potential of carbohydrate active enzymes and secondary metabolites.</title>
        <authorList>
            <person name="Sorensen T."/>
        </authorList>
    </citation>
    <scope>NUCLEOTIDE SEQUENCE [LARGE SCALE GENOMIC DNA]</scope>
    <source>
        <strain evidence="1 2">CBS 117206</strain>
    </source>
</reference>
<dbReference type="SUPFAM" id="SSF54197">
    <property type="entry name" value="HIT-like"/>
    <property type="match status" value="1"/>
</dbReference>
<dbReference type="EMBL" id="JAQQWP010000008">
    <property type="protein sequence ID" value="KAK8106551.1"/>
    <property type="molecule type" value="Genomic_DNA"/>
</dbReference>
<dbReference type="InterPro" id="IPR050275">
    <property type="entry name" value="PGM_Phosphatase"/>
</dbReference>
<evidence type="ECO:0000313" key="1">
    <source>
        <dbReference type="EMBL" id="KAK8106551.1"/>
    </source>
</evidence>
<evidence type="ECO:0000313" key="2">
    <source>
        <dbReference type="Proteomes" id="UP001392437"/>
    </source>
</evidence>
<dbReference type="SMART" id="SM00855">
    <property type="entry name" value="PGAM"/>
    <property type="match status" value="1"/>
</dbReference>
<name>A0AAW0QU69_9PEZI</name>
<dbReference type="PANTHER" id="PTHR48100:SF1">
    <property type="entry name" value="HISTIDINE PHOSPHATASE FAMILY PROTEIN-RELATED"/>
    <property type="match status" value="1"/>
</dbReference>